<sequence>MLRSRFIPMILSLLLGGLMPLSFAPFNLAMIAPFALVGLLFLVQERSAKFSALLGVLFGFGMFSWGIWWIRISLIEFGGAPVIVGVLITFLLAFYLSFYYGILLFVLAKIRGSVAFKIGIIFPLLAVILEWIRAELFTGFPWLALGYTLTDLPISQLLFPEMGALMASFWVYWLAGVLFVAARIFLRIDIDSKAKEAKGIRCVVRQLMPACCSMLLMGGALFVSSLWISQKVEKLEESLNIALLQGNIAQELKFNEAQYYEIIATYLRLTDVVAARADLIIWPETAIPSLYEMEGNLGEHLRALSKNQQTQVMTGIFSGNGATVRNSIITYSDEMRMYDQRYDKTHLVPFGEYIPFRSFLSLFSGMIEIPYSDLTAGKVEQSPFEIQKKNGAALFAAASICYEAVFGNELRYQAQTANFLVNVSNDAWFGDSIGPWQHFQIARARAIEAQREMVRATNNGITALIGKDGQVKALLPQFKEAVLEVNVTSYAGMTTYAKLGDLFWGLLAVIGLVMGLFWQRRQM</sequence>
<reference evidence="11" key="1">
    <citation type="journal article" date="2021" name="PeerJ">
        <title>Extensive microbial diversity within the chicken gut microbiome revealed by metagenomics and culture.</title>
        <authorList>
            <person name="Gilroy R."/>
            <person name="Ravi A."/>
            <person name="Getino M."/>
            <person name="Pursley I."/>
            <person name="Horton D.L."/>
            <person name="Alikhan N.F."/>
            <person name="Baker D."/>
            <person name="Gharbi K."/>
            <person name="Hall N."/>
            <person name="Watson M."/>
            <person name="Adriaenssens E.M."/>
            <person name="Foster-Nyarko E."/>
            <person name="Jarju S."/>
            <person name="Secka A."/>
            <person name="Antonio M."/>
            <person name="Oren A."/>
            <person name="Chaudhuri R.R."/>
            <person name="La Ragione R."/>
            <person name="Hildebrand F."/>
            <person name="Pallen M.J."/>
        </authorList>
    </citation>
    <scope>NUCLEOTIDE SEQUENCE</scope>
    <source>
        <strain evidence="11">CHK160-9182</strain>
    </source>
</reference>
<feature type="transmembrane region" description="Helical" evidence="9">
    <location>
        <begin position="164"/>
        <end position="186"/>
    </location>
</feature>
<comment type="similarity">
    <text evidence="2 9">Belongs to the CN hydrolase family. Apolipoprotein N-acyltransferase subfamily.</text>
</comment>
<feature type="transmembrane region" description="Helical" evidence="9">
    <location>
        <begin position="50"/>
        <end position="70"/>
    </location>
</feature>
<comment type="subcellular location">
    <subcellularLocation>
        <location evidence="1 9">Cell membrane</location>
        <topology evidence="1 9">Multi-pass membrane protein</topology>
    </subcellularLocation>
</comment>
<dbReference type="InterPro" id="IPR003010">
    <property type="entry name" value="C-N_Hydrolase"/>
</dbReference>
<feature type="transmembrane region" description="Helical" evidence="9">
    <location>
        <begin position="502"/>
        <end position="518"/>
    </location>
</feature>
<keyword evidence="7 9" id="KW-0472">Membrane</keyword>
<organism evidence="11 12">
    <name type="scientific">Candidatus Ignatzschineria merdigallinarum</name>
    <dbReference type="NCBI Taxonomy" id="2838621"/>
    <lineage>
        <taxon>Bacteria</taxon>
        <taxon>Pseudomonadati</taxon>
        <taxon>Pseudomonadota</taxon>
        <taxon>Gammaproteobacteria</taxon>
        <taxon>Cardiobacteriales</taxon>
        <taxon>Ignatzschineriaceae</taxon>
        <taxon>Ignatzschineria</taxon>
    </lineage>
</organism>
<dbReference type="EC" id="2.3.1.269" evidence="9"/>
<dbReference type="HAMAP" id="MF_01148">
    <property type="entry name" value="Lnt"/>
    <property type="match status" value="1"/>
</dbReference>
<dbReference type="GO" id="GO:0042158">
    <property type="term" value="P:lipoprotein biosynthetic process"/>
    <property type="evidence" value="ECO:0007669"/>
    <property type="project" value="UniProtKB-UniRule"/>
</dbReference>
<feature type="transmembrane region" description="Helical" evidence="9">
    <location>
        <begin position="20"/>
        <end position="43"/>
    </location>
</feature>
<evidence type="ECO:0000256" key="1">
    <source>
        <dbReference type="ARBA" id="ARBA00004651"/>
    </source>
</evidence>
<feature type="domain" description="CN hydrolase" evidence="10">
    <location>
        <begin position="244"/>
        <end position="489"/>
    </location>
</feature>
<evidence type="ECO:0000256" key="8">
    <source>
        <dbReference type="ARBA" id="ARBA00023315"/>
    </source>
</evidence>
<dbReference type="AlphaFoldDB" id="A0A9D1Q7U9"/>
<dbReference type="Proteomes" id="UP000823934">
    <property type="component" value="Unassembled WGS sequence"/>
</dbReference>
<feature type="transmembrane region" description="Helical" evidence="9">
    <location>
        <begin position="207"/>
        <end position="228"/>
    </location>
</feature>
<dbReference type="NCBIfam" id="TIGR00546">
    <property type="entry name" value="lnt"/>
    <property type="match status" value="1"/>
</dbReference>
<dbReference type="PANTHER" id="PTHR38686:SF1">
    <property type="entry name" value="APOLIPOPROTEIN N-ACYLTRANSFERASE"/>
    <property type="match status" value="1"/>
</dbReference>
<dbReference type="InterPro" id="IPR045378">
    <property type="entry name" value="LNT_N"/>
</dbReference>
<feature type="transmembrane region" description="Helical" evidence="9">
    <location>
        <begin position="120"/>
        <end position="144"/>
    </location>
</feature>
<dbReference type="Gene3D" id="3.60.110.10">
    <property type="entry name" value="Carbon-nitrogen hydrolase"/>
    <property type="match status" value="1"/>
</dbReference>
<comment type="pathway">
    <text evidence="9">Protein modification; lipoprotein biosynthesis (N-acyl transfer).</text>
</comment>
<dbReference type="SUPFAM" id="SSF56317">
    <property type="entry name" value="Carbon-nitrogen hydrolase"/>
    <property type="match status" value="1"/>
</dbReference>
<protein>
    <recommendedName>
        <fullName evidence="9">Apolipoprotein N-acyltransferase</fullName>
        <shortName evidence="9">ALP N-acyltransferase</shortName>
        <ecNumber evidence="9">2.3.1.269</ecNumber>
    </recommendedName>
</protein>
<evidence type="ECO:0000256" key="3">
    <source>
        <dbReference type="ARBA" id="ARBA00022475"/>
    </source>
</evidence>
<comment type="catalytic activity">
    <reaction evidence="9">
        <text>N-terminal S-1,2-diacyl-sn-glyceryl-L-cysteinyl-[lipoprotein] + a glycerophospholipid = N-acyl-S-1,2-diacyl-sn-glyceryl-L-cysteinyl-[lipoprotein] + a 2-acyl-sn-glycero-3-phospholipid + H(+)</text>
        <dbReference type="Rhea" id="RHEA:48228"/>
        <dbReference type="Rhea" id="RHEA-COMP:14681"/>
        <dbReference type="Rhea" id="RHEA-COMP:14684"/>
        <dbReference type="ChEBI" id="CHEBI:15378"/>
        <dbReference type="ChEBI" id="CHEBI:136912"/>
        <dbReference type="ChEBI" id="CHEBI:140656"/>
        <dbReference type="ChEBI" id="CHEBI:140657"/>
        <dbReference type="ChEBI" id="CHEBI:140660"/>
        <dbReference type="EC" id="2.3.1.269"/>
    </reaction>
</comment>
<dbReference type="Pfam" id="PF20154">
    <property type="entry name" value="LNT_N"/>
    <property type="match status" value="1"/>
</dbReference>
<proteinExistence type="inferred from homology"/>
<evidence type="ECO:0000256" key="6">
    <source>
        <dbReference type="ARBA" id="ARBA00022989"/>
    </source>
</evidence>
<reference evidence="11" key="2">
    <citation type="submission" date="2021-04" db="EMBL/GenBank/DDBJ databases">
        <authorList>
            <person name="Gilroy R."/>
        </authorList>
    </citation>
    <scope>NUCLEOTIDE SEQUENCE</scope>
    <source>
        <strain evidence="11">CHK160-9182</strain>
    </source>
</reference>
<dbReference type="PANTHER" id="PTHR38686">
    <property type="entry name" value="APOLIPOPROTEIN N-ACYLTRANSFERASE"/>
    <property type="match status" value="1"/>
</dbReference>
<dbReference type="Pfam" id="PF00795">
    <property type="entry name" value="CN_hydrolase"/>
    <property type="match status" value="1"/>
</dbReference>
<name>A0A9D1Q7U9_9GAMM</name>
<evidence type="ECO:0000313" key="12">
    <source>
        <dbReference type="Proteomes" id="UP000823934"/>
    </source>
</evidence>
<comment type="function">
    <text evidence="9">Catalyzes the phospholipid dependent N-acylation of the N-terminal cysteine of apolipoprotein, the last step in lipoprotein maturation.</text>
</comment>
<evidence type="ECO:0000259" key="10">
    <source>
        <dbReference type="PROSITE" id="PS50263"/>
    </source>
</evidence>
<comment type="caution">
    <text evidence="11">The sequence shown here is derived from an EMBL/GenBank/DDBJ whole genome shotgun (WGS) entry which is preliminary data.</text>
</comment>
<evidence type="ECO:0000256" key="5">
    <source>
        <dbReference type="ARBA" id="ARBA00022692"/>
    </source>
</evidence>
<feature type="transmembrane region" description="Helical" evidence="9">
    <location>
        <begin position="82"/>
        <end position="108"/>
    </location>
</feature>
<evidence type="ECO:0000256" key="4">
    <source>
        <dbReference type="ARBA" id="ARBA00022679"/>
    </source>
</evidence>
<dbReference type="PROSITE" id="PS50263">
    <property type="entry name" value="CN_HYDROLASE"/>
    <property type="match status" value="1"/>
</dbReference>
<keyword evidence="3 9" id="KW-1003">Cell membrane</keyword>
<dbReference type="InterPro" id="IPR004563">
    <property type="entry name" value="Apolipo_AcylTrfase"/>
</dbReference>
<evidence type="ECO:0000256" key="2">
    <source>
        <dbReference type="ARBA" id="ARBA00010065"/>
    </source>
</evidence>
<dbReference type="CDD" id="cd07571">
    <property type="entry name" value="ALP_N-acyl_transferase"/>
    <property type="match status" value="1"/>
</dbReference>
<keyword evidence="5 9" id="KW-0812">Transmembrane</keyword>
<keyword evidence="8 9" id="KW-0012">Acyltransferase</keyword>
<keyword evidence="6 9" id="KW-1133">Transmembrane helix</keyword>
<keyword evidence="4 9" id="KW-0808">Transferase</keyword>
<dbReference type="GO" id="GO:0005886">
    <property type="term" value="C:plasma membrane"/>
    <property type="evidence" value="ECO:0007669"/>
    <property type="project" value="UniProtKB-SubCell"/>
</dbReference>
<gene>
    <name evidence="9 11" type="primary">lnt</name>
    <name evidence="11" type="ORF">H9889_10045</name>
</gene>
<evidence type="ECO:0000313" key="11">
    <source>
        <dbReference type="EMBL" id="HIW07649.1"/>
    </source>
</evidence>
<evidence type="ECO:0000256" key="9">
    <source>
        <dbReference type="HAMAP-Rule" id="MF_01148"/>
    </source>
</evidence>
<dbReference type="EMBL" id="DXHP01000215">
    <property type="protein sequence ID" value="HIW07649.1"/>
    <property type="molecule type" value="Genomic_DNA"/>
</dbReference>
<accession>A0A9D1Q7U9</accession>
<dbReference type="InterPro" id="IPR036526">
    <property type="entry name" value="C-N_Hydrolase_sf"/>
</dbReference>
<dbReference type="GO" id="GO:0016410">
    <property type="term" value="F:N-acyltransferase activity"/>
    <property type="evidence" value="ECO:0007669"/>
    <property type="project" value="UniProtKB-UniRule"/>
</dbReference>
<evidence type="ECO:0000256" key="7">
    <source>
        <dbReference type="ARBA" id="ARBA00023136"/>
    </source>
</evidence>